<dbReference type="InterPro" id="IPR015421">
    <property type="entry name" value="PyrdxlP-dep_Trfase_major"/>
</dbReference>
<dbReference type="GO" id="GO:0005737">
    <property type="term" value="C:cytoplasm"/>
    <property type="evidence" value="ECO:0007669"/>
    <property type="project" value="TreeGrafter"/>
</dbReference>
<evidence type="ECO:0000256" key="5">
    <source>
        <dbReference type="ARBA" id="ARBA00023239"/>
    </source>
</evidence>
<dbReference type="InterPro" id="IPR002129">
    <property type="entry name" value="PyrdxlP-dep_de-COase"/>
</dbReference>
<evidence type="ECO:0000256" key="7">
    <source>
        <dbReference type="RuleBase" id="RU000382"/>
    </source>
</evidence>
<dbReference type="InterPro" id="IPR021115">
    <property type="entry name" value="Pyridoxal-P_BS"/>
</dbReference>
<dbReference type="PANTHER" id="PTHR45677:SF8">
    <property type="entry name" value="CYSTEINE SULFINIC ACID DECARBOXYLASE"/>
    <property type="match status" value="1"/>
</dbReference>
<sequence>MDDSLFYRKIWKILERYYCRETMPSTQFLPPDVLEKQLDIGISAQGIGADALLSKLETLLTYTPNTCQLGYMMTLFGGRVEAAYAGKLITTMTNNAMHTYKAAGAQILVERKVIDFMLELAGFQHGEGAMTPGGMASNFIAMKLAREQAMPGAEMHGWDGRLYRAYTSAASHYAIEAAAGNIGLGEHNVVSIPVTANGKMEVQILAERIRADKEANFIPFYVNATVGTSVLGAIDPVAEIATVSRQEGLWLHLDAAFGGSLLLNRRMRDRLGCAYGASLSWDGHKMMGIPLTCSAILVKEKGWLEQAFQAPTQGDYLFQNYQEYNPGRHSNQCARTNDALPLWMALQSLGQDGYEARTERQLALARYAAQRVTEHADMVLYTYPETINVCFRSRHADSEMVCRILDETYGIKLGFAYLNQDKYIRLVCVNPDMDEVFIDKMMDKIHHIATMEIPNA</sequence>
<evidence type="ECO:0000256" key="2">
    <source>
        <dbReference type="ARBA" id="ARBA00009533"/>
    </source>
</evidence>
<dbReference type="EMBL" id="CAADFN010000050">
    <property type="protein sequence ID" value="VFK18885.1"/>
    <property type="molecule type" value="Genomic_DNA"/>
</dbReference>
<dbReference type="GO" id="GO:0030170">
    <property type="term" value="F:pyridoxal phosphate binding"/>
    <property type="evidence" value="ECO:0007669"/>
    <property type="project" value="InterPro"/>
</dbReference>
<evidence type="ECO:0000256" key="4">
    <source>
        <dbReference type="ARBA" id="ARBA00022898"/>
    </source>
</evidence>
<feature type="modified residue" description="N6-(pyridoxal phosphate)lysine" evidence="6">
    <location>
        <position position="285"/>
    </location>
</feature>
<dbReference type="SUPFAM" id="SSF53383">
    <property type="entry name" value="PLP-dependent transferases"/>
    <property type="match status" value="1"/>
</dbReference>
<keyword evidence="4 6" id="KW-0663">Pyridoxal phosphate</keyword>
<dbReference type="Pfam" id="PF00282">
    <property type="entry name" value="Pyridoxal_deC"/>
    <property type="match status" value="1"/>
</dbReference>
<dbReference type="PROSITE" id="PS00392">
    <property type="entry name" value="DDC_GAD_HDC_YDC"/>
    <property type="match status" value="1"/>
</dbReference>
<comment type="similarity">
    <text evidence="2 7">Belongs to the group II decarboxylase family.</text>
</comment>
<dbReference type="PANTHER" id="PTHR45677">
    <property type="entry name" value="GLUTAMATE DECARBOXYLASE-RELATED"/>
    <property type="match status" value="1"/>
</dbReference>
<keyword evidence="3" id="KW-0210">Decarboxylase</keyword>
<dbReference type="GO" id="GO:0019752">
    <property type="term" value="P:carboxylic acid metabolic process"/>
    <property type="evidence" value="ECO:0007669"/>
    <property type="project" value="InterPro"/>
</dbReference>
<dbReference type="Gene3D" id="3.40.640.10">
    <property type="entry name" value="Type I PLP-dependent aspartate aminotransferase-like (Major domain)"/>
    <property type="match status" value="1"/>
</dbReference>
<keyword evidence="5 7" id="KW-0456">Lyase</keyword>
<dbReference type="InterPro" id="IPR015424">
    <property type="entry name" value="PyrdxlP-dep_Trfase"/>
</dbReference>
<evidence type="ECO:0000256" key="3">
    <source>
        <dbReference type="ARBA" id="ARBA00022793"/>
    </source>
</evidence>
<dbReference type="Gene3D" id="3.90.1150.170">
    <property type="match status" value="1"/>
</dbReference>
<dbReference type="AlphaFoldDB" id="A0A450WPA9"/>
<dbReference type="GO" id="GO:0016831">
    <property type="term" value="F:carboxy-lyase activity"/>
    <property type="evidence" value="ECO:0007669"/>
    <property type="project" value="UniProtKB-KW"/>
</dbReference>
<accession>A0A450WPA9</accession>
<protein>
    <submittedName>
        <fullName evidence="8">Sulfinoalanine decarboxylase</fullName>
    </submittedName>
</protein>
<proteinExistence type="inferred from homology"/>
<evidence type="ECO:0000313" key="8">
    <source>
        <dbReference type="EMBL" id="VFK18885.1"/>
    </source>
</evidence>
<evidence type="ECO:0000256" key="1">
    <source>
        <dbReference type="ARBA" id="ARBA00001933"/>
    </source>
</evidence>
<evidence type="ECO:0000256" key="6">
    <source>
        <dbReference type="PIRSR" id="PIRSR602129-50"/>
    </source>
</evidence>
<reference evidence="8" key="1">
    <citation type="submission" date="2019-02" db="EMBL/GenBank/DDBJ databases">
        <authorList>
            <person name="Gruber-Vodicka R. H."/>
            <person name="Seah K. B. B."/>
        </authorList>
    </citation>
    <scope>NUCLEOTIDE SEQUENCE</scope>
    <source>
        <strain evidence="8">BECK_BY7</strain>
    </source>
</reference>
<comment type="cofactor">
    <cofactor evidence="1 6 7">
        <name>pyridoxal 5'-phosphate</name>
        <dbReference type="ChEBI" id="CHEBI:597326"/>
    </cofactor>
</comment>
<organism evidence="8">
    <name type="scientific">Candidatus Kentrum sp. LFY</name>
    <dbReference type="NCBI Taxonomy" id="2126342"/>
    <lineage>
        <taxon>Bacteria</taxon>
        <taxon>Pseudomonadati</taxon>
        <taxon>Pseudomonadota</taxon>
        <taxon>Gammaproteobacteria</taxon>
        <taxon>Candidatus Kentrum</taxon>
    </lineage>
</organism>
<gene>
    <name evidence="8" type="ORF">BECKLFY1418C_GA0070996_10509</name>
</gene>
<name>A0A450WPA9_9GAMM</name>